<sequence length="469" mass="48469">MTVTSELCRVTIVAPHTRMDIALPSHVPLAELQQDLLHYASGGPDAMDLADAGAAKGGWVLARLGKSPLNPDLSPRQLGIVDGEELFLTPYSQTGPEMVFDDVIDAVATAAGERAGRWSPATSRVFGIGLGTVALLGGAAAALTTGGTVALWTSLAVGVALLLAAVVMARALGSTKAATVFGLVALAYGFSGGALLLADGLSMTTLRAPHLLTAGTVFTVFAVVAGIAVPRSTPIFHPAAICGVALTVGAALCAFLPSTVVTPGRAAAAVAVIALAFMPAMPMLAYRMARLPMPTVPTSPQQLRTDSETVDGEQALQRSERADEHLTGLLAAVAVITAVAGVLMPLDRTVAGSLLTGWLTLVVMARARVFLTIRQRLPLLLSGAVGFGSLAVTTMVTGWTPSQRLLIVLGGLFALALIALAYALSIAGKRISPSWGRLLDIAEIVLIVGVIPMALWVWDVYWLLRTLPG</sequence>
<feature type="transmembrane region" description="Helical" evidence="7">
    <location>
        <begin position="241"/>
        <end position="260"/>
    </location>
</feature>
<keyword evidence="3" id="KW-1003">Cell membrane</keyword>
<dbReference type="Pfam" id="PF08817">
    <property type="entry name" value="YukD"/>
    <property type="match status" value="1"/>
</dbReference>
<dbReference type="PIRSF" id="PIRSF017804">
    <property type="entry name" value="Secretion_EccD1"/>
    <property type="match status" value="1"/>
</dbReference>
<dbReference type="GO" id="GO:0005886">
    <property type="term" value="C:plasma membrane"/>
    <property type="evidence" value="ECO:0007669"/>
    <property type="project" value="UniProtKB-SubCell"/>
</dbReference>
<dbReference type="InterPro" id="IPR024962">
    <property type="entry name" value="YukD-like"/>
</dbReference>
<dbReference type="Proteomes" id="UP000548476">
    <property type="component" value="Unassembled WGS sequence"/>
</dbReference>
<dbReference type="RefSeq" id="WP_184785803.1">
    <property type="nucleotide sequence ID" value="NZ_BONT01000020.1"/>
</dbReference>
<feature type="transmembrane region" description="Helical" evidence="7">
    <location>
        <begin position="180"/>
        <end position="198"/>
    </location>
</feature>
<feature type="transmembrane region" description="Helical" evidence="7">
    <location>
        <begin position="326"/>
        <end position="344"/>
    </location>
</feature>
<evidence type="ECO:0000256" key="7">
    <source>
        <dbReference type="SAM" id="Phobius"/>
    </source>
</evidence>
<evidence type="ECO:0000313" key="9">
    <source>
        <dbReference type="EMBL" id="MBB6032868.1"/>
    </source>
</evidence>
<feature type="domain" description="EccD-like transmembrane" evidence="8">
    <location>
        <begin position="123"/>
        <end position="467"/>
    </location>
</feature>
<dbReference type="Gene3D" id="3.10.20.90">
    <property type="entry name" value="Phosphatidylinositol 3-kinase Catalytic Subunit, Chain A, domain 1"/>
    <property type="match status" value="1"/>
</dbReference>
<organism evidence="9 10">
    <name type="scientific">Phytomonospora endophytica</name>
    <dbReference type="NCBI Taxonomy" id="714109"/>
    <lineage>
        <taxon>Bacteria</taxon>
        <taxon>Bacillati</taxon>
        <taxon>Actinomycetota</taxon>
        <taxon>Actinomycetes</taxon>
        <taxon>Micromonosporales</taxon>
        <taxon>Micromonosporaceae</taxon>
        <taxon>Phytomonospora</taxon>
    </lineage>
</organism>
<feature type="transmembrane region" description="Helical" evidence="7">
    <location>
        <begin position="125"/>
        <end position="143"/>
    </location>
</feature>
<evidence type="ECO:0000256" key="5">
    <source>
        <dbReference type="ARBA" id="ARBA00022989"/>
    </source>
</evidence>
<keyword evidence="4 7" id="KW-0812">Transmembrane</keyword>
<feature type="transmembrane region" description="Helical" evidence="7">
    <location>
        <begin position="149"/>
        <end position="168"/>
    </location>
</feature>
<dbReference type="NCBIfam" id="TIGR03920">
    <property type="entry name" value="T7SS_EccD"/>
    <property type="match status" value="1"/>
</dbReference>
<comment type="subcellular location">
    <subcellularLocation>
        <location evidence="1">Cell membrane</location>
        <topology evidence="1">Multi-pass membrane protein</topology>
    </subcellularLocation>
</comment>
<feature type="transmembrane region" description="Helical" evidence="7">
    <location>
        <begin position="266"/>
        <end position="286"/>
    </location>
</feature>
<evidence type="ECO:0000313" key="10">
    <source>
        <dbReference type="Proteomes" id="UP000548476"/>
    </source>
</evidence>
<name>A0A841FG98_9ACTN</name>
<feature type="transmembrane region" description="Helical" evidence="7">
    <location>
        <begin position="350"/>
        <end position="367"/>
    </location>
</feature>
<reference evidence="9 10" key="1">
    <citation type="submission" date="2020-08" db="EMBL/GenBank/DDBJ databases">
        <title>Genomic Encyclopedia of Type Strains, Phase IV (KMG-IV): sequencing the most valuable type-strain genomes for metagenomic binning, comparative biology and taxonomic classification.</title>
        <authorList>
            <person name="Goeker M."/>
        </authorList>
    </citation>
    <scope>NUCLEOTIDE SEQUENCE [LARGE SCALE GENOMIC DNA]</scope>
    <source>
        <strain evidence="9 10">YIM 65646</strain>
    </source>
</reference>
<feature type="transmembrane region" description="Helical" evidence="7">
    <location>
        <begin position="379"/>
        <end position="399"/>
    </location>
</feature>
<evidence type="ECO:0000256" key="2">
    <source>
        <dbReference type="ARBA" id="ARBA00006162"/>
    </source>
</evidence>
<keyword evidence="10" id="KW-1185">Reference proteome</keyword>
<gene>
    <name evidence="9" type="ORF">HNR73_000715</name>
</gene>
<comment type="caution">
    <text evidence="9">The sequence shown here is derived from an EMBL/GenBank/DDBJ whole genome shotgun (WGS) entry which is preliminary data.</text>
</comment>
<evidence type="ECO:0000256" key="6">
    <source>
        <dbReference type="ARBA" id="ARBA00023136"/>
    </source>
</evidence>
<accession>A0A841FG98</accession>
<feature type="transmembrane region" description="Helical" evidence="7">
    <location>
        <begin position="210"/>
        <end position="229"/>
    </location>
</feature>
<evidence type="ECO:0000256" key="3">
    <source>
        <dbReference type="ARBA" id="ARBA00022475"/>
    </source>
</evidence>
<protein>
    <submittedName>
        <fullName evidence="9">Type VII secretion integral membrane protein EccD</fullName>
    </submittedName>
</protein>
<evidence type="ECO:0000256" key="1">
    <source>
        <dbReference type="ARBA" id="ARBA00004651"/>
    </source>
</evidence>
<evidence type="ECO:0000259" key="8">
    <source>
        <dbReference type="Pfam" id="PF19053"/>
    </source>
</evidence>
<keyword evidence="5 7" id="KW-1133">Transmembrane helix</keyword>
<comment type="similarity">
    <text evidence="2">Belongs to the EccD/Snm4 family.</text>
</comment>
<dbReference type="EMBL" id="JACHGT010000002">
    <property type="protein sequence ID" value="MBB6032868.1"/>
    <property type="molecule type" value="Genomic_DNA"/>
</dbReference>
<feature type="transmembrane region" description="Helical" evidence="7">
    <location>
        <begin position="438"/>
        <end position="458"/>
    </location>
</feature>
<dbReference type="Pfam" id="PF19053">
    <property type="entry name" value="EccD"/>
    <property type="match status" value="1"/>
</dbReference>
<dbReference type="AlphaFoldDB" id="A0A841FG98"/>
<keyword evidence="6 7" id="KW-0472">Membrane</keyword>
<dbReference type="InterPro" id="IPR006707">
    <property type="entry name" value="T7SS_EccD"/>
</dbReference>
<proteinExistence type="inferred from homology"/>
<feature type="transmembrane region" description="Helical" evidence="7">
    <location>
        <begin position="405"/>
        <end position="426"/>
    </location>
</feature>
<evidence type="ECO:0000256" key="4">
    <source>
        <dbReference type="ARBA" id="ARBA00022692"/>
    </source>
</evidence>
<dbReference type="InterPro" id="IPR044049">
    <property type="entry name" value="EccD_transm"/>
</dbReference>